<dbReference type="EMBL" id="SWLB01000018">
    <property type="protein sequence ID" value="KAF3326571.1"/>
    <property type="molecule type" value="Genomic_DNA"/>
</dbReference>
<sequence>MVDTKAMAKSTKYKVTMAVTRLDGLPPATDKHEIAAVKVRWQGRRYGLFPFLTGRKKIVSLSQRKRVECGGSIEWEREEEAARLDNISVFVSGSSFHSDSDSRFDREAVDSSSDVSFSVILEYEGLGESKETRSEVIGTAIVSLAEWARGCQPPNKEVQEVIVEESILQQQIMQVPITLSNGSTTYNATLVVDLRVVVVPPSKGSKVTPSNRDEKSTAMTNIMHRQSSSCTEFVGPHELLDPAHNLVSGPRRRSFGGSTSYEFFCRSFSWRRSSKDLDVYKDSTVGGDKKKSKKHKGLDEDPIGNWEKKEFTCREAQTKLKTEVFFASIDQRDESAGGESACTALVVVFAHALLSRNLILPTKRDLDMLIRDGSSEWRKLCDDATLIDRFPNKHFDLETVVSAKVRPILVVDEKSFIGFFQPESFTSLSGAKSFDEIWNEIMSNVQESEAKVYVVSWNDHFFVLKVEFDACYIIDTLGERLFEGCKKAYMLKFDESSEIYNLPEKSRGGNKEELIVRGKECCREFISRFFAAIPLREELEMEKKGPEAATVAAPHQRLQIEFHFTVLSEQSLPSSDTEVVNLPRQIDE</sequence>
<dbReference type="AlphaFoldDB" id="A0A833QXH8"/>
<evidence type="ECO:0000313" key="3">
    <source>
        <dbReference type="Proteomes" id="UP000623129"/>
    </source>
</evidence>
<evidence type="ECO:0008006" key="4">
    <source>
        <dbReference type="Google" id="ProtNLM"/>
    </source>
</evidence>
<gene>
    <name evidence="2" type="ORF">FCM35_KLT08201</name>
</gene>
<comment type="caution">
    <text evidence="2">The sequence shown here is derived from an EMBL/GenBank/DDBJ whole genome shotgun (WGS) entry which is preliminary data.</text>
</comment>
<dbReference type="OrthoDB" id="733571at2759"/>
<organism evidence="2 3">
    <name type="scientific">Carex littledalei</name>
    <dbReference type="NCBI Taxonomy" id="544730"/>
    <lineage>
        <taxon>Eukaryota</taxon>
        <taxon>Viridiplantae</taxon>
        <taxon>Streptophyta</taxon>
        <taxon>Embryophyta</taxon>
        <taxon>Tracheophyta</taxon>
        <taxon>Spermatophyta</taxon>
        <taxon>Magnoliopsida</taxon>
        <taxon>Liliopsida</taxon>
        <taxon>Poales</taxon>
        <taxon>Cyperaceae</taxon>
        <taxon>Cyperoideae</taxon>
        <taxon>Cariceae</taxon>
        <taxon>Carex</taxon>
        <taxon>Carex subgen. Euthyceras</taxon>
    </lineage>
</organism>
<dbReference type="PANTHER" id="PTHR31182">
    <property type="entry name" value="C2 NT-TYPE DOMAIN-CONTAINING PROTEIN"/>
    <property type="match status" value="1"/>
</dbReference>
<evidence type="ECO:0000313" key="2">
    <source>
        <dbReference type="EMBL" id="KAF3326571.1"/>
    </source>
</evidence>
<accession>A0A833QXH8</accession>
<reference evidence="2" key="1">
    <citation type="submission" date="2020-01" db="EMBL/GenBank/DDBJ databases">
        <title>Genome sequence of Kobresia littledalei, the first chromosome-level genome in the family Cyperaceae.</title>
        <authorList>
            <person name="Qu G."/>
        </authorList>
    </citation>
    <scope>NUCLEOTIDE SEQUENCE</scope>
    <source>
        <strain evidence="2">C.B.Clarke</strain>
        <tissue evidence="2">Leaf</tissue>
    </source>
</reference>
<name>A0A833QXH8_9POAL</name>
<feature type="region of interest" description="Disordered" evidence="1">
    <location>
        <begin position="281"/>
        <end position="301"/>
    </location>
</feature>
<dbReference type="Proteomes" id="UP000623129">
    <property type="component" value="Unassembled WGS sequence"/>
</dbReference>
<evidence type="ECO:0000256" key="1">
    <source>
        <dbReference type="SAM" id="MobiDB-lite"/>
    </source>
</evidence>
<dbReference type="PANTHER" id="PTHR31182:SF17">
    <property type="entry name" value="EEIG1_EHBP1 PROTEIN AMINO-TERMINAL DOMAIN PROTEIN"/>
    <property type="match status" value="1"/>
</dbReference>
<keyword evidence="3" id="KW-1185">Reference proteome</keyword>
<protein>
    <recommendedName>
        <fullName evidence="4">C2 NT-type domain-containing protein</fullName>
    </recommendedName>
</protein>
<proteinExistence type="predicted"/>